<keyword evidence="9 14" id="KW-0949">S-adenosyl-L-methionine</keyword>
<dbReference type="SUPFAM" id="SSF53335">
    <property type="entry name" value="S-adenosyl-L-methionine-dependent methyltransferases"/>
    <property type="match status" value="1"/>
</dbReference>
<name>A0AAV1I1Z7_9CHLO</name>
<dbReference type="InterPro" id="IPR035926">
    <property type="entry name" value="NusB-like_sf"/>
</dbReference>
<keyword evidence="10 14" id="KW-0694">RNA-binding</keyword>
<dbReference type="SUPFAM" id="SSF48013">
    <property type="entry name" value="NusB-like"/>
    <property type="match status" value="1"/>
</dbReference>
<evidence type="ECO:0000256" key="4">
    <source>
        <dbReference type="ARBA" id="ARBA00012140"/>
    </source>
</evidence>
<dbReference type="Gene3D" id="3.40.50.150">
    <property type="entry name" value="Vaccinia Virus protein VP39"/>
    <property type="match status" value="1"/>
</dbReference>
<dbReference type="Gene3D" id="3.30.70.1170">
    <property type="entry name" value="Sun protein, domain 3"/>
    <property type="match status" value="1"/>
</dbReference>
<evidence type="ECO:0000256" key="6">
    <source>
        <dbReference type="ARBA" id="ARBA00022552"/>
    </source>
</evidence>
<evidence type="ECO:0000256" key="1">
    <source>
        <dbReference type="ARBA" id="ARBA00002724"/>
    </source>
</evidence>
<evidence type="ECO:0000256" key="12">
    <source>
        <dbReference type="ARBA" id="ARBA00031088"/>
    </source>
</evidence>
<comment type="caution">
    <text evidence="16">The sequence shown here is derived from an EMBL/GenBank/DDBJ whole genome shotgun (WGS) entry which is preliminary data.</text>
</comment>
<evidence type="ECO:0000256" key="5">
    <source>
        <dbReference type="ARBA" id="ARBA00022490"/>
    </source>
</evidence>
<dbReference type="GO" id="GO:0008649">
    <property type="term" value="F:rRNA methyltransferase activity"/>
    <property type="evidence" value="ECO:0007669"/>
    <property type="project" value="InterPro"/>
</dbReference>
<keyword evidence="7 14" id="KW-0489">Methyltransferase</keyword>
<sequence length="522" mass="57248">MRLVWPKRCDHRGQLLRNHTCGGSTIRRPSRSAWRCVAQLPETRQQPAGRLRTKSGKTRTAAVQQLVRIEEDGAYVGLVGGSPRPKKAVQQRLEKLPVQLDSRDARFVTELVSGVTRWKGRLDWVIRELRPRGSIDPLLLQILRLGVYELVELGLPDHVINDHVDMARKLVRPEAAPVTNAILRRITRMRRDGTLPAPEVAPGAGLKERAAMLAIAASHPVWMVERWVQRYGEAETVKLLAANNRRPMYSVRVNRLRVSPAELQQRLEDNGVECEPSPFLPDDFLRIRRGLREVMAQGALSEGLCQVQDESAGMVVALLDPQAGERVLDACAAPGGKALFAAARMQGRGHLMAMDASERRLKGLAATAEQQGCPPGFLTVRAADLQGFATEQARAGGELFDRVLLDAPCSGLGVLAKRADLRWRRTPSDVAAAAALQDELLHSAASLVRPGGLLVYSTCSIEPEENEDRVESFLLSHNSFRPEAAPGSLVTSGVLTEAGHMATLPHRHGTDGAFGARLRRAD</sequence>
<evidence type="ECO:0000313" key="17">
    <source>
        <dbReference type="Proteomes" id="UP001314263"/>
    </source>
</evidence>
<dbReference type="EMBL" id="CAUYUE010000005">
    <property type="protein sequence ID" value="CAK0773348.1"/>
    <property type="molecule type" value="Genomic_DNA"/>
</dbReference>
<dbReference type="PANTHER" id="PTHR22807:SF61">
    <property type="entry name" value="NOL1_NOP2_SUN FAMILY PROTEIN _ ANTITERMINATION NUSB DOMAIN-CONTAINING PROTEIN"/>
    <property type="match status" value="1"/>
</dbReference>
<dbReference type="InterPro" id="IPR006027">
    <property type="entry name" value="NusB_RsmB_TIM44"/>
</dbReference>
<evidence type="ECO:0000256" key="10">
    <source>
        <dbReference type="ARBA" id="ARBA00022884"/>
    </source>
</evidence>
<feature type="binding site" evidence="14">
    <location>
        <begin position="331"/>
        <end position="337"/>
    </location>
    <ligand>
        <name>S-adenosyl-L-methionine</name>
        <dbReference type="ChEBI" id="CHEBI:59789"/>
    </ligand>
</feature>
<dbReference type="InterPro" id="IPR023267">
    <property type="entry name" value="RCMT"/>
</dbReference>
<dbReference type="NCBIfam" id="NF011494">
    <property type="entry name" value="PRK14902.1"/>
    <property type="match status" value="1"/>
</dbReference>
<feature type="domain" description="SAM-dependent MTase RsmB/NOP-type" evidence="15">
    <location>
        <begin position="239"/>
        <end position="521"/>
    </location>
</feature>
<dbReference type="InterPro" id="IPR004573">
    <property type="entry name" value="rRNA_ssu_MeTfrase_B"/>
</dbReference>
<dbReference type="Pfam" id="PF01189">
    <property type="entry name" value="Methyltr_RsmB-F"/>
    <property type="match status" value="1"/>
</dbReference>
<dbReference type="GO" id="GO:0003723">
    <property type="term" value="F:RNA binding"/>
    <property type="evidence" value="ECO:0007669"/>
    <property type="project" value="UniProtKB-UniRule"/>
</dbReference>
<gene>
    <name evidence="16" type="ORF">CVIRNUC_004056</name>
</gene>
<dbReference type="Pfam" id="PF22458">
    <property type="entry name" value="RsmF-B_ferredox"/>
    <property type="match status" value="1"/>
</dbReference>
<evidence type="ECO:0000256" key="11">
    <source>
        <dbReference type="ARBA" id="ARBA00030399"/>
    </source>
</evidence>
<dbReference type="CDD" id="cd02440">
    <property type="entry name" value="AdoMet_MTases"/>
    <property type="match status" value="1"/>
</dbReference>
<dbReference type="AlphaFoldDB" id="A0AAV1I1Z7"/>
<evidence type="ECO:0000256" key="3">
    <source>
        <dbReference type="ARBA" id="ARBA00007494"/>
    </source>
</evidence>
<proteinExistence type="inferred from homology"/>
<dbReference type="Pfam" id="PF01029">
    <property type="entry name" value="NusB"/>
    <property type="match status" value="1"/>
</dbReference>
<feature type="active site" description="Nucleophile" evidence="14">
    <location>
        <position position="459"/>
    </location>
</feature>
<dbReference type="GO" id="GO:0005737">
    <property type="term" value="C:cytoplasm"/>
    <property type="evidence" value="ECO:0007669"/>
    <property type="project" value="UniProtKB-SubCell"/>
</dbReference>
<evidence type="ECO:0000256" key="9">
    <source>
        <dbReference type="ARBA" id="ARBA00022691"/>
    </source>
</evidence>
<comment type="subcellular location">
    <subcellularLocation>
        <location evidence="2">Cytoplasm</location>
    </subcellularLocation>
</comment>
<dbReference type="PANTHER" id="PTHR22807">
    <property type="entry name" value="NOP2 YEAST -RELATED NOL1/NOP2/FMU SUN DOMAIN-CONTAINING"/>
    <property type="match status" value="1"/>
</dbReference>
<evidence type="ECO:0000259" key="15">
    <source>
        <dbReference type="PROSITE" id="PS51686"/>
    </source>
</evidence>
<evidence type="ECO:0000256" key="14">
    <source>
        <dbReference type="PROSITE-ProRule" id="PRU01023"/>
    </source>
</evidence>
<reference evidence="16 17" key="1">
    <citation type="submission" date="2023-10" db="EMBL/GenBank/DDBJ databases">
        <authorList>
            <person name="Maclean D."/>
            <person name="Macfadyen A."/>
        </authorList>
    </citation>
    <scope>NUCLEOTIDE SEQUENCE [LARGE SCALE GENOMIC DNA]</scope>
</reference>
<keyword evidence="5" id="KW-0963">Cytoplasm</keyword>
<evidence type="ECO:0000256" key="7">
    <source>
        <dbReference type="ARBA" id="ARBA00022603"/>
    </source>
</evidence>
<dbReference type="GO" id="GO:0006355">
    <property type="term" value="P:regulation of DNA-templated transcription"/>
    <property type="evidence" value="ECO:0007669"/>
    <property type="project" value="InterPro"/>
</dbReference>
<dbReference type="InterPro" id="IPR054728">
    <property type="entry name" value="RsmB-like_ferredoxin"/>
</dbReference>
<dbReference type="PROSITE" id="PS51686">
    <property type="entry name" value="SAM_MT_RSMB_NOP"/>
    <property type="match status" value="1"/>
</dbReference>
<evidence type="ECO:0000313" key="16">
    <source>
        <dbReference type="EMBL" id="CAK0773348.1"/>
    </source>
</evidence>
<accession>A0AAV1I1Z7</accession>
<comment type="function">
    <text evidence="1">Specifically methylates the cytosine at position 967 (m5C967) of 16S rRNA.</text>
</comment>
<evidence type="ECO:0000256" key="13">
    <source>
        <dbReference type="ARBA" id="ARBA00047283"/>
    </source>
</evidence>
<feature type="binding site" evidence="14">
    <location>
        <position position="355"/>
    </location>
    <ligand>
        <name>S-adenosyl-L-methionine</name>
        <dbReference type="ChEBI" id="CHEBI:59789"/>
    </ligand>
</feature>
<keyword evidence="17" id="KW-1185">Reference proteome</keyword>
<organism evidence="16 17">
    <name type="scientific">Coccomyxa viridis</name>
    <dbReference type="NCBI Taxonomy" id="1274662"/>
    <lineage>
        <taxon>Eukaryota</taxon>
        <taxon>Viridiplantae</taxon>
        <taxon>Chlorophyta</taxon>
        <taxon>core chlorophytes</taxon>
        <taxon>Trebouxiophyceae</taxon>
        <taxon>Trebouxiophyceae incertae sedis</taxon>
        <taxon>Coccomyxaceae</taxon>
        <taxon>Coccomyxa</taxon>
    </lineage>
</organism>
<comment type="catalytic activity">
    <reaction evidence="13">
        <text>cytidine(967) in 16S rRNA + S-adenosyl-L-methionine = 5-methylcytidine(967) in 16S rRNA + S-adenosyl-L-homocysteine + H(+)</text>
        <dbReference type="Rhea" id="RHEA:42748"/>
        <dbReference type="Rhea" id="RHEA-COMP:10219"/>
        <dbReference type="Rhea" id="RHEA-COMP:10220"/>
        <dbReference type="ChEBI" id="CHEBI:15378"/>
        <dbReference type="ChEBI" id="CHEBI:57856"/>
        <dbReference type="ChEBI" id="CHEBI:59789"/>
        <dbReference type="ChEBI" id="CHEBI:74483"/>
        <dbReference type="ChEBI" id="CHEBI:82748"/>
        <dbReference type="EC" id="2.1.1.176"/>
    </reaction>
</comment>
<dbReference type="InterPro" id="IPR049560">
    <property type="entry name" value="MeTrfase_RsmB-F_NOP2_cat"/>
</dbReference>
<keyword evidence="6" id="KW-0698">rRNA processing</keyword>
<keyword evidence="8 14" id="KW-0808">Transferase</keyword>
<evidence type="ECO:0000256" key="2">
    <source>
        <dbReference type="ARBA" id="ARBA00004496"/>
    </source>
</evidence>
<dbReference type="EC" id="2.1.1.176" evidence="4"/>
<dbReference type="InterPro" id="IPR029063">
    <property type="entry name" value="SAM-dependent_MTases_sf"/>
</dbReference>
<feature type="binding site" evidence="14">
    <location>
        <position position="406"/>
    </location>
    <ligand>
        <name>S-adenosyl-L-methionine</name>
        <dbReference type="ChEBI" id="CHEBI:59789"/>
    </ligand>
</feature>
<dbReference type="InterPro" id="IPR018314">
    <property type="entry name" value="RsmB/NOL1/NOP2-like_CS"/>
</dbReference>
<dbReference type="Proteomes" id="UP001314263">
    <property type="component" value="Unassembled WGS sequence"/>
</dbReference>
<dbReference type="NCBIfam" id="TIGR00563">
    <property type="entry name" value="rsmB"/>
    <property type="match status" value="1"/>
</dbReference>
<dbReference type="Gene3D" id="1.10.940.10">
    <property type="entry name" value="NusB-like"/>
    <property type="match status" value="1"/>
</dbReference>
<protein>
    <recommendedName>
        <fullName evidence="4">16S rRNA (cytosine(967)-C(5))-methyltransferase</fullName>
        <ecNumber evidence="4">2.1.1.176</ecNumber>
    </recommendedName>
    <alternativeName>
        <fullName evidence="11">16S rRNA m5C967 methyltransferase</fullName>
    </alternativeName>
    <alternativeName>
        <fullName evidence="12">rRNA (cytosine-C(5)-)-methyltransferase RsmB</fullName>
    </alternativeName>
</protein>
<dbReference type="PRINTS" id="PR02008">
    <property type="entry name" value="RCMTFAMILY"/>
</dbReference>
<feature type="binding site" evidence="14">
    <location>
        <position position="384"/>
    </location>
    <ligand>
        <name>S-adenosyl-L-methionine</name>
        <dbReference type="ChEBI" id="CHEBI:59789"/>
    </ligand>
</feature>
<dbReference type="FunFam" id="3.30.70.1170:FF:000003">
    <property type="entry name" value="16S rRNA (Cytosine(967)-C(5))-methyltransferase RsmB"/>
    <property type="match status" value="1"/>
</dbReference>
<dbReference type="PROSITE" id="PS01153">
    <property type="entry name" value="NOL1_NOP2_SUN"/>
    <property type="match status" value="1"/>
</dbReference>
<evidence type="ECO:0000256" key="8">
    <source>
        <dbReference type="ARBA" id="ARBA00022679"/>
    </source>
</evidence>
<dbReference type="InterPro" id="IPR001678">
    <property type="entry name" value="MeTrfase_RsmB-F_NOP2_dom"/>
</dbReference>
<comment type="similarity">
    <text evidence="3 14">Belongs to the class I-like SAM-binding methyltransferase superfamily. RsmB/NOP family.</text>
</comment>